<evidence type="ECO:0000313" key="2">
    <source>
        <dbReference type="EMBL" id="GAF07479.1"/>
    </source>
</evidence>
<dbReference type="SUPFAM" id="SSF51338">
    <property type="entry name" value="Composite domain of metallo-dependent hydrolases"/>
    <property type="match status" value="1"/>
</dbReference>
<dbReference type="EMBL" id="BAVZ01000003">
    <property type="protein sequence ID" value="GAF07479.1"/>
    <property type="molecule type" value="Genomic_DNA"/>
</dbReference>
<dbReference type="GO" id="GO:0016810">
    <property type="term" value="F:hydrolase activity, acting on carbon-nitrogen (but not peptide) bonds"/>
    <property type="evidence" value="ECO:0007669"/>
    <property type="project" value="InterPro"/>
</dbReference>
<dbReference type="InterPro" id="IPR033932">
    <property type="entry name" value="YtcJ-like"/>
</dbReference>
<dbReference type="Proteomes" id="UP000019364">
    <property type="component" value="Unassembled WGS sequence"/>
</dbReference>
<dbReference type="Gene3D" id="2.30.40.10">
    <property type="entry name" value="Urease, subunit C, domain 1"/>
    <property type="match status" value="1"/>
</dbReference>
<keyword evidence="3" id="KW-1185">Reference proteome</keyword>
<feature type="domain" description="Amidohydrolase 3" evidence="1">
    <location>
        <begin position="51"/>
        <end position="530"/>
    </location>
</feature>
<proteinExistence type="predicted"/>
<evidence type="ECO:0000259" key="1">
    <source>
        <dbReference type="Pfam" id="PF07969"/>
    </source>
</evidence>
<dbReference type="InterPro" id="IPR011059">
    <property type="entry name" value="Metal-dep_hydrolase_composite"/>
</dbReference>
<dbReference type="eggNOG" id="COG1574">
    <property type="taxonomic scope" value="Bacteria"/>
</dbReference>
<reference evidence="2 3" key="1">
    <citation type="journal article" date="2014" name="Genome Announc.">
        <title>Draft Genome Sequence of Paenibacillus pini JCM 16418T, Isolated from the Rhizosphere of Pine Tree.</title>
        <authorList>
            <person name="Yuki M."/>
            <person name="Oshima K."/>
            <person name="Suda W."/>
            <person name="Oshida Y."/>
            <person name="Kitamura K."/>
            <person name="Iida Y."/>
            <person name="Hattori M."/>
            <person name="Ohkuma M."/>
        </authorList>
    </citation>
    <scope>NUCLEOTIDE SEQUENCE [LARGE SCALE GENOMIC DNA]</scope>
    <source>
        <strain evidence="2 3">JCM 16418</strain>
    </source>
</reference>
<dbReference type="Pfam" id="PF07969">
    <property type="entry name" value="Amidohydro_3"/>
    <property type="match status" value="1"/>
</dbReference>
<dbReference type="Gene3D" id="3.20.20.140">
    <property type="entry name" value="Metal-dependent hydrolases"/>
    <property type="match status" value="1"/>
</dbReference>
<dbReference type="PANTHER" id="PTHR22642:SF2">
    <property type="entry name" value="PROTEIN LONG AFTER FAR-RED 3"/>
    <property type="match status" value="1"/>
</dbReference>
<dbReference type="STRING" id="1236976.JCM16418_1496"/>
<dbReference type="SUPFAM" id="SSF51556">
    <property type="entry name" value="Metallo-dependent hydrolases"/>
    <property type="match status" value="1"/>
</dbReference>
<accession>W7YYF7</accession>
<sequence>MGICWWNGNIYTMEFEHDKVEAVYTQDGTILESGALEKIKRKYADQIVKYVDLQGKTMFPGFVDSHIHLIGHGETFLKLQLAGLLSRQQLLDRIGEQTRVIPEGEWIIGEGWNENEWEECGMLSKKELDTVAPRHPVMLRRVCRHVMAVNSMALAKAQVTEHVTAPSGGVIEKDPEGKLTGILKEKAQDLILEVIPGVTELYLKTALHAAIEDCWSQGLTGCHTEDLSYYGGSIRVLQAFHSVLHDEGKPFRAHLLVHHLVMQEWYELGRKQIAESPYLEYGAMKIFVDGALGGRTALLSQPYADDPSTCGVAVHSQADLNQWVKQARDYGMSVSAHTIGDKAAEMFLNAIVNHPCPSDKRDRLIHGQILRKALIENMKELPLIVDIQPSFVTSDFPWVLERVGNLKGLYLYAWKTLFNEGIHCAGGSDAPIEKVSPIEAIHAAVTRTRPQKQDKTIYGPEECLSMFQAISLYTLGSAYAIGHEQDRGMIKSGYLADFTVLENDPFQLADADEMLHNSVVMTVINGEIMYELTD</sequence>
<dbReference type="AlphaFoldDB" id="W7YYF7"/>
<dbReference type="OrthoDB" id="9767366at2"/>
<name>W7YYF7_9BACL</name>
<dbReference type="Gene3D" id="3.10.310.70">
    <property type="match status" value="1"/>
</dbReference>
<dbReference type="RefSeq" id="WP_036647087.1">
    <property type="nucleotide sequence ID" value="NZ_BAVZ01000003.1"/>
</dbReference>
<evidence type="ECO:0000313" key="3">
    <source>
        <dbReference type="Proteomes" id="UP000019364"/>
    </source>
</evidence>
<protein>
    <submittedName>
        <fullName evidence="2">Exoenzyme regulatory protein AepA</fullName>
    </submittedName>
</protein>
<organism evidence="2 3">
    <name type="scientific">Paenibacillus pini JCM 16418</name>
    <dbReference type="NCBI Taxonomy" id="1236976"/>
    <lineage>
        <taxon>Bacteria</taxon>
        <taxon>Bacillati</taxon>
        <taxon>Bacillota</taxon>
        <taxon>Bacilli</taxon>
        <taxon>Bacillales</taxon>
        <taxon>Paenibacillaceae</taxon>
        <taxon>Paenibacillus</taxon>
    </lineage>
</organism>
<dbReference type="InterPro" id="IPR013108">
    <property type="entry name" value="Amidohydro_3"/>
</dbReference>
<comment type="caution">
    <text evidence="2">The sequence shown here is derived from an EMBL/GenBank/DDBJ whole genome shotgun (WGS) entry which is preliminary data.</text>
</comment>
<dbReference type="PANTHER" id="PTHR22642">
    <property type="entry name" value="IMIDAZOLONEPROPIONASE"/>
    <property type="match status" value="1"/>
</dbReference>
<dbReference type="CDD" id="cd01300">
    <property type="entry name" value="YtcJ_like"/>
    <property type="match status" value="1"/>
</dbReference>
<gene>
    <name evidence="2" type="ORF">JCM16418_1496</name>
</gene>
<dbReference type="InterPro" id="IPR032466">
    <property type="entry name" value="Metal_Hydrolase"/>
</dbReference>